<evidence type="ECO:0000313" key="7">
    <source>
        <dbReference type="EMBL" id="CUJ05569.1"/>
    </source>
</evidence>
<evidence type="ECO:0000259" key="5">
    <source>
        <dbReference type="Pfam" id="PF03358"/>
    </source>
</evidence>
<proteinExistence type="inferred from homology"/>
<dbReference type="Gene3D" id="3.40.50.360">
    <property type="match status" value="1"/>
</dbReference>
<reference evidence="6 9" key="2">
    <citation type="submission" date="2016-07" db="EMBL/GenBank/DDBJ databases">
        <title>Complete genome sequences of Bordetella pseudohinzii.</title>
        <authorList>
            <person name="Spilker T."/>
            <person name="Darrah R."/>
            <person name="LiPuma J.J."/>
        </authorList>
    </citation>
    <scope>NUCLEOTIDE SEQUENCE [LARGE SCALE GENOMIC DNA]</scope>
    <source>
        <strain evidence="6 9">HI4681</strain>
    </source>
</reference>
<organism evidence="7 8">
    <name type="scientific">Bordetella pseudohinzii</name>
    <dbReference type="NCBI Taxonomy" id="1331258"/>
    <lineage>
        <taxon>Bacteria</taxon>
        <taxon>Pseudomonadati</taxon>
        <taxon>Pseudomonadota</taxon>
        <taxon>Betaproteobacteria</taxon>
        <taxon>Burkholderiales</taxon>
        <taxon>Alcaligenaceae</taxon>
        <taxon>Bordetella</taxon>
    </lineage>
</organism>
<keyword evidence="4 7" id="KW-0560">Oxidoreductase</keyword>
<dbReference type="InterPro" id="IPR051814">
    <property type="entry name" value="NAD(P)H-dep_FMN_reductase"/>
</dbReference>
<dbReference type="KEGG" id="bpdz:BBN53_10145"/>
<dbReference type="PANTHER" id="PTHR43408:SF1">
    <property type="entry name" value="FMN REDUCTASE (NADPH)"/>
    <property type="match status" value="1"/>
</dbReference>
<reference evidence="7 8" key="1">
    <citation type="submission" date="2015-09" db="EMBL/GenBank/DDBJ databases">
        <authorList>
            <person name="Jackson K.R."/>
            <person name="Lunt B.L."/>
            <person name="Fisher J.N.B."/>
            <person name="Gardner A.V."/>
            <person name="Bailey M.E."/>
            <person name="Deus L.M."/>
            <person name="Earl A.S."/>
            <person name="Gibby P.D."/>
            <person name="Hartmann K.A."/>
            <person name="Liu J.E."/>
            <person name="Manci A.M."/>
            <person name="Nielsen D.A."/>
            <person name="Solomon M.B."/>
            <person name="Breakwell D.P."/>
            <person name="Burnett S.H."/>
            <person name="Grose J.H."/>
        </authorList>
    </citation>
    <scope>NUCLEOTIDE SEQUENCE [LARGE SCALE GENOMIC DNA]</scope>
    <source>
        <strain evidence="7 8">2789STDY5608636</strain>
    </source>
</reference>
<evidence type="ECO:0000256" key="3">
    <source>
        <dbReference type="ARBA" id="ARBA00022643"/>
    </source>
</evidence>
<dbReference type="EMBL" id="CYTV01000011">
    <property type="protein sequence ID" value="CUJ05569.1"/>
    <property type="molecule type" value="Genomic_DNA"/>
</dbReference>
<dbReference type="Pfam" id="PF03358">
    <property type="entry name" value="FMN_red"/>
    <property type="match status" value="1"/>
</dbReference>
<dbReference type="Proteomes" id="UP000092950">
    <property type="component" value="Chromosome"/>
</dbReference>
<dbReference type="NCBIfam" id="TIGR03567">
    <property type="entry name" value="FMN_reduc_SsuE"/>
    <property type="match status" value="1"/>
</dbReference>
<comment type="similarity">
    <text evidence="1">Belongs to the SsuE family.</text>
</comment>
<dbReference type="GO" id="GO:0046306">
    <property type="term" value="P:alkanesulfonate catabolic process"/>
    <property type="evidence" value="ECO:0007669"/>
    <property type="project" value="InterPro"/>
</dbReference>
<dbReference type="PANTHER" id="PTHR43408">
    <property type="entry name" value="FMN REDUCTASE (NADPH)"/>
    <property type="match status" value="1"/>
</dbReference>
<accession>A0A0J6BTY3</accession>
<evidence type="ECO:0000313" key="6">
    <source>
        <dbReference type="EMBL" id="ANY16225.1"/>
    </source>
</evidence>
<dbReference type="EC" id="1.5.1.38" evidence="7"/>
<dbReference type="AlphaFoldDB" id="A0A0J6BTY3"/>
<dbReference type="InterPro" id="IPR020048">
    <property type="entry name" value="NADPH-dep_FMN_reduc_SsuE"/>
</dbReference>
<keyword evidence="9" id="KW-1185">Reference proteome</keyword>
<dbReference type="GO" id="GO:0052873">
    <property type="term" value="F:FMN reductase (NADPH) activity"/>
    <property type="evidence" value="ECO:0007669"/>
    <property type="project" value="UniProtKB-EC"/>
</dbReference>
<gene>
    <name evidence="7" type="primary">ssuE</name>
    <name evidence="6" type="ORF">BBN53_10145</name>
    <name evidence="7" type="ORF">ERS370011_03537</name>
</gene>
<sequence>MTILTLAGSPSARSRSSSLLRHVAQALARHGHEVSEIGLRDLPAQDLVEGLYAGPAAAALRARVSAASVVVVATPIYKASFAGGLKALLDLLDEKALAGKIVLPLGTGGSAAHLLALEYGLKPVLSALGARHILAGVYATDKEVGFGEDGLPRIVEAIRERLDEAVASVLALAGSARRAAANEALGRREAVAALG</sequence>
<evidence type="ECO:0000256" key="2">
    <source>
        <dbReference type="ARBA" id="ARBA00022630"/>
    </source>
</evidence>
<dbReference type="InterPro" id="IPR005025">
    <property type="entry name" value="FMN_Rdtase-like_dom"/>
</dbReference>
<evidence type="ECO:0000313" key="8">
    <source>
        <dbReference type="Proteomes" id="UP000053096"/>
    </source>
</evidence>
<keyword evidence="2" id="KW-0285">Flavoprotein</keyword>
<dbReference type="Proteomes" id="UP000053096">
    <property type="component" value="Unassembled WGS sequence"/>
</dbReference>
<dbReference type="EMBL" id="CP016440">
    <property type="protein sequence ID" value="ANY16225.1"/>
    <property type="molecule type" value="Genomic_DNA"/>
</dbReference>
<evidence type="ECO:0000256" key="1">
    <source>
        <dbReference type="ARBA" id="ARBA00005990"/>
    </source>
</evidence>
<accession>A0A0M9IHB3</accession>
<dbReference type="InterPro" id="IPR029039">
    <property type="entry name" value="Flavoprotein-like_sf"/>
</dbReference>
<evidence type="ECO:0000256" key="4">
    <source>
        <dbReference type="ARBA" id="ARBA00023002"/>
    </source>
</evidence>
<keyword evidence="3" id="KW-0288">FMN</keyword>
<dbReference type="SUPFAM" id="SSF52218">
    <property type="entry name" value="Flavoproteins"/>
    <property type="match status" value="1"/>
</dbReference>
<evidence type="ECO:0000313" key="9">
    <source>
        <dbReference type="Proteomes" id="UP000092950"/>
    </source>
</evidence>
<feature type="domain" description="NADPH-dependent FMN reductase-like" evidence="5">
    <location>
        <begin position="1"/>
        <end position="142"/>
    </location>
</feature>
<dbReference type="RefSeq" id="WP_043211774.1">
    <property type="nucleotide sequence ID" value="NZ_CAJGUP010000221.1"/>
</dbReference>
<dbReference type="OrthoDB" id="1643408at2"/>
<name>A0A0J6BTY3_9BORD</name>
<protein>
    <submittedName>
        <fullName evidence="7">FMN reductase (NADPH)</fullName>
        <ecNumber evidence="7">1.5.1.38</ecNumber>
    </submittedName>
</protein>